<proteinExistence type="predicted"/>
<sequence>MDLVTSVVLASHRRTQSRDRATGPGRRLVREDDHTRQLRHGRTDGCYRSPYDLLSGSYLWRGFRHGETRRVTGASLPELFANDSVQVHST</sequence>
<gene>
    <name evidence="2" type="ORF">Tci_927753</name>
</gene>
<dbReference type="AlphaFoldDB" id="A0A699XGZ8"/>
<feature type="non-terminal residue" evidence="2">
    <location>
        <position position="90"/>
    </location>
</feature>
<evidence type="ECO:0000256" key="1">
    <source>
        <dbReference type="SAM" id="MobiDB-lite"/>
    </source>
</evidence>
<reference evidence="2" key="1">
    <citation type="journal article" date="2019" name="Sci. Rep.">
        <title>Draft genome of Tanacetum cinerariifolium, the natural source of mosquito coil.</title>
        <authorList>
            <person name="Yamashiro T."/>
            <person name="Shiraishi A."/>
            <person name="Satake H."/>
            <person name="Nakayama K."/>
        </authorList>
    </citation>
    <scope>NUCLEOTIDE SEQUENCE</scope>
</reference>
<dbReference type="EMBL" id="BKCJ011821813">
    <property type="protein sequence ID" value="GFD55784.1"/>
    <property type="molecule type" value="Genomic_DNA"/>
</dbReference>
<protein>
    <submittedName>
        <fullName evidence="2">Uncharacterized protein</fullName>
    </submittedName>
</protein>
<feature type="compositionally biased region" description="Basic and acidic residues" evidence="1">
    <location>
        <begin position="28"/>
        <end position="41"/>
    </location>
</feature>
<accession>A0A699XGZ8</accession>
<feature type="region of interest" description="Disordered" evidence="1">
    <location>
        <begin position="11"/>
        <end position="41"/>
    </location>
</feature>
<name>A0A699XGZ8_TANCI</name>
<organism evidence="2">
    <name type="scientific">Tanacetum cinerariifolium</name>
    <name type="common">Dalmatian daisy</name>
    <name type="synonym">Chrysanthemum cinerariifolium</name>
    <dbReference type="NCBI Taxonomy" id="118510"/>
    <lineage>
        <taxon>Eukaryota</taxon>
        <taxon>Viridiplantae</taxon>
        <taxon>Streptophyta</taxon>
        <taxon>Embryophyta</taxon>
        <taxon>Tracheophyta</taxon>
        <taxon>Spermatophyta</taxon>
        <taxon>Magnoliopsida</taxon>
        <taxon>eudicotyledons</taxon>
        <taxon>Gunneridae</taxon>
        <taxon>Pentapetalae</taxon>
        <taxon>asterids</taxon>
        <taxon>campanulids</taxon>
        <taxon>Asterales</taxon>
        <taxon>Asteraceae</taxon>
        <taxon>Asteroideae</taxon>
        <taxon>Anthemideae</taxon>
        <taxon>Anthemidinae</taxon>
        <taxon>Tanacetum</taxon>
    </lineage>
</organism>
<comment type="caution">
    <text evidence="2">The sequence shown here is derived from an EMBL/GenBank/DDBJ whole genome shotgun (WGS) entry which is preliminary data.</text>
</comment>
<evidence type="ECO:0000313" key="2">
    <source>
        <dbReference type="EMBL" id="GFD55784.1"/>
    </source>
</evidence>